<dbReference type="Gene3D" id="3.60.21.10">
    <property type="match status" value="1"/>
</dbReference>
<dbReference type="Pfam" id="PF00149">
    <property type="entry name" value="Metallophos"/>
    <property type="match status" value="1"/>
</dbReference>
<gene>
    <name evidence="3" type="ORF">Psch_02797</name>
</gene>
<dbReference type="CDD" id="cd07385">
    <property type="entry name" value="MPP_YkuE_C"/>
    <property type="match status" value="1"/>
</dbReference>
<dbReference type="InterPro" id="IPR051158">
    <property type="entry name" value="Metallophosphoesterase_sf"/>
</dbReference>
<accession>A0A4Y7RAE7</accession>
<evidence type="ECO:0000313" key="3">
    <source>
        <dbReference type="EMBL" id="TEB05756.1"/>
    </source>
</evidence>
<name>A0A4Y7RAE7_9FIRM</name>
<keyword evidence="1" id="KW-1133">Transmembrane helix</keyword>
<feature type="transmembrane region" description="Helical" evidence="1">
    <location>
        <begin position="68"/>
        <end position="93"/>
    </location>
</feature>
<dbReference type="EC" id="3.1.-.-" evidence="3"/>
<keyword evidence="3" id="KW-0378">Hydrolase</keyword>
<dbReference type="PANTHER" id="PTHR31302">
    <property type="entry name" value="TRANSMEMBRANE PROTEIN WITH METALLOPHOSPHOESTERASE DOMAIN-RELATED"/>
    <property type="match status" value="1"/>
</dbReference>
<proteinExistence type="predicted"/>
<organism evidence="3 4">
    <name type="scientific">Pelotomaculum schinkii</name>
    <dbReference type="NCBI Taxonomy" id="78350"/>
    <lineage>
        <taxon>Bacteria</taxon>
        <taxon>Bacillati</taxon>
        <taxon>Bacillota</taxon>
        <taxon>Clostridia</taxon>
        <taxon>Eubacteriales</taxon>
        <taxon>Desulfotomaculaceae</taxon>
        <taxon>Pelotomaculum</taxon>
    </lineage>
</organism>
<keyword evidence="1" id="KW-0472">Membrane</keyword>
<evidence type="ECO:0000259" key="2">
    <source>
        <dbReference type="Pfam" id="PF00149"/>
    </source>
</evidence>
<keyword evidence="1" id="KW-0812">Transmembrane</keyword>
<feature type="domain" description="Calcineurin-like phosphoesterase" evidence="2">
    <location>
        <begin position="160"/>
        <end position="326"/>
    </location>
</feature>
<dbReference type="SUPFAM" id="SSF56300">
    <property type="entry name" value="Metallo-dependent phosphatases"/>
    <property type="match status" value="1"/>
</dbReference>
<dbReference type="PANTHER" id="PTHR31302:SF0">
    <property type="entry name" value="TRANSMEMBRANE PROTEIN WITH METALLOPHOSPHOESTERASE DOMAIN"/>
    <property type="match status" value="1"/>
</dbReference>
<dbReference type="AlphaFoldDB" id="A0A4Y7RAE7"/>
<reference evidence="3 4" key="1">
    <citation type="journal article" date="2018" name="Environ. Microbiol.">
        <title>Novel energy conservation strategies and behaviour of Pelotomaculum schinkii driving syntrophic propionate catabolism.</title>
        <authorList>
            <person name="Hidalgo-Ahumada C.A.P."/>
            <person name="Nobu M.K."/>
            <person name="Narihiro T."/>
            <person name="Tamaki H."/>
            <person name="Liu W.T."/>
            <person name="Kamagata Y."/>
            <person name="Stams A.J.M."/>
            <person name="Imachi H."/>
            <person name="Sousa D.Z."/>
        </authorList>
    </citation>
    <scope>NUCLEOTIDE SEQUENCE [LARGE SCALE GENOMIC DNA]</scope>
    <source>
        <strain evidence="3 4">HH</strain>
    </source>
</reference>
<feature type="transmembrane region" description="Helical" evidence="1">
    <location>
        <begin position="6"/>
        <end position="25"/>
    </location>
</feature>
<dbReference type="InterPro" id="IPR029052">
    <property type="entry name" value="Metallo-depent_PP-like"/>
</dbReference>
<evidence type="ECO:0000313" key="4">
    <source>
        <dbReference type="Proteomes" id="UP000298324"/>
    </source>
</evidence>
<sequence>MKTQLMLFLAAFIMIFAGLNYYIGIRGWQAFGRLIPAGYGVVYWIVFSFLAFSYLIGRFAAQFMPDSLSAGLTVVGSYWLAAMNFFVLALILVDLLRLADRWLHFLPHGLKQFPAVTGLVVVVAVLGIVLYGSWNARNPQLTSYDLTIDKQAGSLQSLHMVVVSDIHLGNIVHNGRLMAMINRVNSLDPDIVLLPGDIIDENIGPFVEQKMSESFLKLKSRYGVYAVFGNHEYIGGHAEEACHYLSEAGVTVLRDDCLKVAGSFYIAGRDYSSRERFGGSGRKELSAVMAGVDRSFPVILLDHQPSHLEEARLQGVDLQLSGHTHRGQLFPFNLITKRIFETDWGYLRKGDFQIVVSSGFGTWGPPIRIGNHPEIVDITIHFTGEGK</sequence>
<dbReference type="EMBL" id="QFGA01000002">
    <property type="protein sequence ID" value="TEB05756.1"/>
    <property type="molecule type" value="Genomic_DNA"/>
</dbReference>
<evidence type="ECO:0000256" key="1">
    <source>
        <dbReference type="SAM" id="Phobius"/>
    </source>
</evidence>
<dbReference type="Proteomes" id="UP000298324">
    <property type="component" value="Unassembled WGS sequence"/>
</dbReference>
<dbReference type="GO" id="GO:0016787">
    <property type="term" value="F:hydrolase activity"/>
    <property type="evidence" value="ECO:0007669"/>
    <property type="project" value="UniProtKB-KW"/>
</dbReference>
<feature type="transmembrane region" description="Helical" evidence="1">
    <location>
        <begin position="113"/>
        <end position="134"/>
    </location>
</feature>
<feature type="transmembrane region" description="Helical" evidence="1">
    <location>
        <begin position="37"/>
        <end position="56"/>
    </location>
</feature>
<protein>
    <submittedName>
        <fullName evidence="3">Putative metallophosphoesterase</fullName>
        <ecNumber evidence="3">3.1.-.-</ecNumber>
    </submittedName>
</protein>
<dbReference type="RefSeq" id="WP_190258500.1">
    <property type="nucleotide sequence ID" value="NZ_QFGA01000002.1"/>
</dbReference>
<comment type="caution">
    <text evidence="3">The sequence shown here is derived from an EMBL/GenBank/DDBJ whole genome shotgun (WGS) entry which is preliminary data.</text>
</comment>
<dbReference type="InterPro" id="IPR004843">
    <property type="entry name" value="Calcineurin-like_PHP"/>
</dbReference>
<keyword evidence="4" id="KW-1185">Reference proteome</keyword>